<dbReference type="AlphaFoldDB" id="A0A9X5AVA6"/>
<sequence>MVVIDDPMEPGAKLLATVNRRTDVLEDERSHGRISEAAYQVGREIQAAFERQSRIGSSSNWNEGGRVDMAERHELAIGYAVRDAKRVQDLVRRVEAAVGVVGARVLRQIIGDRVPFSAYAAQIGRAGERGTTAAADRFRWLLEATADHFAARGPDRSRIR</sequence>
<name>A0A9X5AVA6_9BRAD</name>
<organism evidence="1 2">
    <name type="scientific">Rhodoplanes serenus</name>
    <dbReference type="NCBI Taxonomy" id="200615"/>
    <lineage>
        <taxon>Bacteria</taxon>
        <taxon>Pseudomonadati</taxon>
        <taxon>Pseudomonadota</taxon>
        <taxon>Alphaproteobacteria</taxon>
        <taxon>Hyphomicrobiales</taxon>
        <taxon>Nitrobacteraceae</taxon>
        <taxon>Rhodoplanes</taxon>
    </lineage>
</organism>
<dbReference type="EMBL" id="WNKV01000032">
    <property type="protein sequence ID" value="MTW19384.1"/>
    <property type="molecule type" value="Genomic_DNA"/>
</dbReference>
<evidence type="ECO:0000313" key="1">
    <source>
        <dbReference type="EMBL" id="MTW19384.1"/>
    </source>
</evidence>
<proteinExistence type="predicted"/>
<dbReference type="RefSeq" id="WP_155481636.1">
    <property type="nucleotide sequence ID" value="NZ_WNKV01000032.1"/>
</dbReference>
<accession>A0A9X5AVA6</accession>
<reference evidence="1 2" key="1">
    <citation type="submission" date="2019-11" db="EMBL/GenBank/DDBJ databases">
        <title>Whole-genome sequence of Rhodoplanes serenus DSM 18633, type strain.</title>
        <authorList>
            <person name="Kyndt J.A."/>
            <person name="Meyer T.E."/>
        </authorList>
    </citation>
    <scope>NUCLEOTIDE SEQUENCE [LARGE SCALE GENOMIC DNA]</scope>
    <source>
        <strain evidence="1 2">DSM 18633</strain>
    </source>
</reference>
<dbReference type="Proteomes" id="UP000438991">
    <property type="component" value="Unassembled WGS sequence"/>
</dbReference>
<comment type="caution">
    <text evidence="1">The sequence shown here is derived from an EMBL/GenBank/DDBJ whole genome shotgun (WGS) entry which is preliminary data.</text>
</comment>
<gene>
    <name evidence="1" type="ORF">GJ689_24650</name>
</gene>
<protein>
    <submittedName>
        <fullName evidence="1">Uncharacterized protein</fullName>
    </submittedName>
</protein>
<evidence type="ECO:0000313" key="2">
    <source>
        <dbReference type="Proteomes" id="UP000438991"/>
    </source>
</evidence>